<comment type="caution">
    <text evidence="1">The sequence shown here is derived from an EMBL/GenBank/DDBJ whole genome shotgun (WGS) entry which is preliminary data.</text>
</comment>
<gene>
    <name evidence="1" type="ORF">PSON_ATCC_30995.1.T0430237</name>
</gene>
<reference evidence="1" key="1">
    <citation type="submission" date="2021-01" db="EMBL/GenBank/DDBJ databases">
        <authorList>
            <consortium name="Genoscope - CEA"/>
            <person name="William W."/>
        </authorList>
    </citation>
    <scope>NUCLEOTIDE SEQUENCE</scope>
</reference>
<proteinExistence type="predicted"/>
<dbReference type="EMBL" id="CAJJDN010000043">
    <property type="protein sequence ID" value="CAD8082506.1"/>
    <property type="molecule type" value="Genomic_DNA"/>
</dbReference>
<organism evidence="1 2">
    <name type="scientific">Paramecium sonneborni</name>
    <dbReference type="NCBI Taxonomy" id="65129"/>
    <lineage>
        <taxon>Eukaryota</taxon>
        <taxon>Sar</taxon>
        <taxon>Alveolata</taxon>
        <taxon>Ciliophora</taxon>
        <taxon>Intramacronucleata</taxon>
        <taxon>Oligohymenophorea</taxon>
        <taxon>Peniculida</taxon>
        <taxon>Parameciidae</taxon>
        <taxon>Paramecium</taxon>
    </lineage>
</organism>
<protein>
    <submittedName>
        <fullName evidence="1">Uncharacterized protein</fullName>
    </submittedName>
</protein>
<evidence type="ECO:0000313" key="1">
    <source>
        <dbReference type="EMBL" id="CAD8082506.1"/>
    </source>
</evidence>
<name>A0A8S1MYH2_9CILI</name>
<dbReference type="Proteomes" id="UP000692954">
    <property type="component" value="Unassembled WGS sequence"/>
</dbReference>
<dbReference type="AlphaFoldDB" id="A0A8S1MYH2"/>
<accession>A0A8S1MYH2</accession>
<sequence>MNELIQKKRENFRVEIRRQSLQKIFCQKRVINYEKIKFNCELNNEKEGKFQEQKNNEKSYNKDLDETIQEYLFQIFNQENISISFSIDLINKVLNNQDLREFFEENKKYKIQLQSFLVKVLDLFQSQQEKLKYDQLLLTIIESDLLKLSDLKQSFTYCCKEFITDRITIDKALFMSKMMKKYQNASEYFWKELNEFHFQNECAWLLILKFLRENHQQYAISKLLISMILILMQIAKPKIYQGIVNNDLIQTLRQNLYTNESQAIKSLECFNYIFWQGAKESRFLPLVIDSFLDILLNNPHASYRISISILDCFEIVSQYQDLDMPLINNNELINCLIYMLKDEIMQVNEVVLRFLISYLGQCSDEFILGIIGDHNFQNIIEDLTMSLNKNVQKYATKIKLIYLN</sequence>
<keyword evidence="2" id="KW-1185">Reference proteome</keyword>
<dbReference type="OrthoDB" id="296693at2759"/>
<evidence type="ECO:0000313" key="2">
    <source>
        <dbReference type="Proteomes" id="UP000692954"/>
    </source>
</evidence>